<dbReference type="KEGG" id="amus:LMH87_009363"/>
<gene>
    <name evidence="5" type="ORF">LMH87_009363</name>
</gene>
<protein>
    <recommendedName>
        <fullName evidence="4">NmrA-like domain-containing protein</fullName>
    </recommendedName>
</protein>
<keyword evidence="3" id="KW-0560">Oxidoreductase</keyword>
<dbReference type="Gene3D" id="3.90.25.10">
    <property type="entry name" value="UDP-galactose 4-epimerase, domain 1"/>
    <property type="match status" value="1"/>
</dbReference>
<dbReference type="Proteomes" id="UP001144673">
    <property type="component" value="Chromosome 5"/>
</dbReference>
<dbReference type="Pfam" id="PF05368">
    <property type="entry name" value="NmrA"/>
    <property type="match status" value="1"/>
</dbReference>
<dbReference type="PANTHER" id="PTHR47706:SF4">
    <property type="entry name" value="NMRA-LIKE DOMAIN-CONTAINING PROTEIN"/>
    <property type="match status" value="1"/>
</dbReference>
<dbReference type="EMBL" id="JAJHUN010000008">
    <property type="protein sequence ID" value="KAJ4152843.1"/>
    <property type="molecule type" value="Genomic_DNA"/>
</dbReference>
<evidence type="ECO:0000313" key="5">
    <source>
        <dbReference type="EMBL" id="KAJ4152843.1"/>
    </source>
</evidence>
<dbReference type="RefSeq" id="XP_056053501.1">
    <property type="nucleotide sequence ID" value="XM_056196344.1"/>
</dbReference>
<dbReference type="SUPFAM" id="SSF51735">
    <property type="entry name" value="NAD(P)-binding Rossmann-fold domains"/>
    <property type="match status" value="1"/>
</dbReference>
<dbReference type="InterPro" id="IPR036291">
    <property type="entry name" value="NAD(P)-bd_dom_sf"/>
</dbReference>
<dbReference type="InterPro" id="IPR051609">
    <property type="entry name" value="NmrA/Isoflavone_reductase-like"/>
</dbReference>
<keyword evidence="2" id="KW-0521">NADP</keyword>
<evidence type="ECO:0000313" key="6">
    <source>
        <dbReference type="Proteomes" id="UP001144673"/>
    </source>
</evidence>
<sequence length="308" mass="34148">MVKVAIAGGSGQLGRTIAEVTVADGRHDAVILSRKAKSNTENGIDVVEVDYSDVESLTAMLQQNNVHTVICTLSTDGESLAVAQFNLIKAADASSVTKRFIPSAFLPPYPPEAAGIPSLQPHFNCLDEMKKTDLEWAVVANGVFMDYFSPSLKSYLKPWTIIIDIENKSAAIPGSGNDLVTFTYSFDVAKFVVAALSLDKWPREMRVIGDTMTWNEVLRLAEEARGTKFDVAYDDVEKLQRMEITELPGHRAMYSYVSREEVQAMAIMELWMTMGVANIPGEDSLNEMFPSLKPMTMKTLMDQCWKDK</sequence>
<proteinExistence type="inferred from homology"/>
<keyword evidence="6" id="KW-1185">Reference proteome</keyword>
<accession>A0A9W8QDD6</accession>
<reference evidence="5" key="1">
    <citation type="journal article" date="2023" name="Access Microbiol">
        <title>De-novo genome assembly for Akanthomyces muscarius, a biocontrol agent of insect agricultural pests.</title>
        <authorList>
            <person name="Erdos Z."/>
            <person name="Studholme D.J."/>
            <person name="Raymond B."/>
            <person name="Sharma M."/>
        </authorList>
    </citation>
    <scope>NUCLEOTIDE SEQUENCE</scope>
    <source>
        <strain evidence="5">Ve6</strain>
    </source>
</reference>
<dbReference type="InterPro" id="IPR008030">
    <property type="entry name" value="NmrA-like"/>
</dbReference>
<comment type="similarity">
    <text evidence="1">Belongs to the NmrA-type oxidoreductase family. Isoflavone reductase subfamily.</text>
</comment>
<evidence type="ECO:0000256" key="2">
    <source>
        <dbReference type="ARBA" id="ARBA00022857"/>
    </source>
</evidence>
<evidence type="ECO:0000256" key="1">
    <source>
        <dbReference type="ARBA" id="ARBA00005725"/>
    </source>
</evidence>
<organism evidence="5 6">
    <name type="scientific">Akanthomyces muscarius</name>
    <name type="common">Entomopathogenic fungus</name>
    <name type="synonym">Lecanicillium muscarium</name>
    <dbReference type="NCBI Taxonomy" id="2231603"/>
    <lineage>
        <taxon>Eukaryota</taxon>
        <taxon>Fungi</taxon>
        <taxon>Dikarya</taxon>
        <taxon>Ascomycota</taxon>
        <taxon>Pezizomycotina</taxon>
        <taxon>Sordariomycetes</taxon>
        <taxon>Hypocreomycetidae</taxon>
        <taxon>Hypocreales</taxon>
        <taxon>Cordycipitaceae</taxon>
        <taxon>Akanthomyces</taxon>
    </lineage>
</organism>
<dbReference type="GeneID" id="80896522"/>
<dbReference type="AlphaFoldDB" id="A0A9W8QDD6"/>
<dbReference type="GO" id="GO:0016491">
    <property type="term" value="F:oxidoreductase activity"/>
    <property type="evidence" value="ECO:0007669"/>
    <property type="project" value="UniProtKB-KW"/>
</dbReference>
<comment type="caution">
    <text evidence="5">The sequence shown here is derived from an EMBL/GenBank/DDBJ whole genome shotgun (WGS) entry which is preliminary data.</text>
</comment>
<feature type="domain" description="NmrA-like" evidence="4">
    <location>
        <begin position="3"/>
        <end position="241"/>
    </location>
</feature>
<name>A0A9W8QDD6_AKAMU</name>
<dbReference type="Gene3D" id="3.40.50.720">
    <property type="entry name" value="NAD(P)-binding Rossmann-like Domain"/>
    <property type="match status" value="1"/>
</dbReference>
<dbReference type="PANTHER" id="PTHR47706">
    <property type="entry name" value="NMRA-LIKE FAMILY PROTEIN"/>
    <property type="match status" value="1"/>
</dbReference>
<evidence type="ECO:0000259" key="4">
    <source>
        <dbReference type="Pfam" id="PF05368"/>
    </source>
</evidence>
<evidence type="ECO:0000256" key="3">
    <source>
        <dbReference type="ARBA" id="ARBA00023002"/>
    </source>
</evidence>